<protein>
    <submittedName>
        <fullName evidence="2">2OG-Fe(II) oxygenase</fullName>
    </submittedName>
</protein>
<keyword evidence="3" id="KW-1185">Reference proteome</keyword>
<dbReference type="Gene3D" id="2.60.120.620">
    <property type="entry name" value="q2cbj1_9rhob like domain"/>
    <property type="match status" value="1"/>
</dbReference>
<sequence length="233" mass="26245">MSAQADFHETRAPSAPFLDLGALDEALASNEPYQHLLIPSFLTPGAAERLAADYPDINVSGFVTLESDTLSPAFAALIEELKGPELTERLSKKFGRDMHAFPRLVTVRRWSQAKEGHIHTDSERKVMTMLLYLNEDWGDTSGGCLRVLYDGKNFEPYALEVPPLNGTAFAFTRSEKSWHGHLPFAGERRVVQVTWLRDAEAMNRKMSNNHLHQRLKRLFGRIRSPRRSAAMPG</sequence>
<accession>A0A494RHP7</accession>
<organism evidence="2 3">
    <name type="scientific">Brevundimonas naejangsanensis</name>
    <dbReference type="NCBI Taxonomy" id="588932"/>
    <lineage>
        <taxon>Bacteria</taxon>
        <taxon>Pseudomonadati</taxon>
        <taxon>Pseudomonadota</taxon>
        <taxon>Alphaproteobacteria</taxon>
        <taxon>Caulobacterales</taxon>
        <taxon>Caulobacteraceae</taxon>
        <taxon>Brevundimonas</taxon>
    </lineage>
</organism>
<name>A0A494RHP7_9CAUL</name>
<evidence type="ECO:0000313" key="3">
    <source>
        <dbReference type="Proteomes" id="UP000276984"/>
    </source>
</evidence>
<dbReference type="RefSeq" id="WP_121483081.1">
    <property type="nucleotide sequence ID" value="NZ_CP032707.1"/>
</dbReference>
<dbReference type="Proteomes" id="UP000276984">
    <property type="component" value="Chromosome"/>
</dbReference>
<dbReference type="OrthoDB" id="8578235at2"/>
<evidence type="ECO:0000259" key="1">
    <source>
        <dbReference type="Pfam" id="PF13640"/>
    </source>
</evidence>
<dbReference type="AlphaFoldDB" id="A0A494RHP7"/>
<reference evidence="2 3" key="1">
    <citation type="submission" date="2018-10" db="EMBL/GenBank/DDBJ databases">
        <title>Complete genome sequence of Brevundimonas naejangsanensis BRV3.</title>
        <authorList>
            <person name="Berrios L."/>
            <person name="Ely B."/>
        </authorList>
    </citation>
    <scope>NUCLEOTIDE SEQUENCE [LARGE SCALE GENOMIC DNA]</scope>
    <source>
        <strain evidence="2 3">BRV3</strain>
    </source>
</reference>
<gene>
    <name evidence="2" type="ORF">D8I30_12770</name>
</gene>
<feature type="domain" description="Prolyl 4-hydroxylase alpha subunit Fe(2+) 2OG dioxygenase" evidence="1">
    <location>
        <begin position="114"/>
        <end position="197"/>
    </location>
</feature>
<dbReference type="InterPro" id="IPR044862">
    <property type="entry name" value="Pro_4_hyd_alph_FE2OG_OXY"/>
</dbReference>
<dbReference type="EMBL" id="CP032707">
    <property type="protein sequence ID" value="AYG95948.1"/>
    <property type="molecule type" value="Genomic_DNA"/>
</dbReference>
<dbReference type="Pfam" id="PF13640">
    <property type="entry name" value="2OG-FeII_Oxy_3"/>
    <property type="match status" value="1"/>
</dbReference>
<proteinExistence type="predicted"/>
<evidence type="ECO:0000313" key="2">
    <source>
        <dbReference type="EMBL" id="AYG95948.1"/>
    </source>
</evidence>